<dbReference type="InterPro" id="IPR041336">
    <property type="entry name" value="DNApol_Exo"/>
</dbReference>
<sequence>NPVGVQLLPRPIHKQVFPIHSFRSPDPRAIKLSQSHLNRHGLASAISPALPAPSFLLPTLQGETIDDHFQKLGHDRSEPYLSISKRFTQIQLPSAPTNWAHQPGWTIYHSDGSFESIEYPPIHHDALVFDVETLPSHTHYAIMATAVTRTNWFSWLSPWLLSQSDQPDQLIPMPSGQQPRLIIGHHVGFDRARISDEHSLERSTTRFMDTMSLHIATYGLSNPQRPAFVISQRSKKEATPDGSDIPPSTAEDQLNPSLGSKQSTLAQTPETQAHGTSWTDVSSMNSLDQVARLHCGIQLDKSTRNAFLSWDRPQIVAHLSQLLDYCSVDVSATHAVFSKLLPIFLEQCPHPVSFAGMLHMGNPFLPVDETWERFLERAESTYAHKSSGVKTSLLKLAEATRKLMFARNPATGRMIYEDDHWLKQLDWNPKKARWTELKSQDPTKPVLRDDKPTLPAWFADLRDSNDKKISLTTKSQITPLLLRLSFLGFPLYRSRQHGWTFRIPLDQLIEPYLSRCPLVFSCELDPRFVGDQSDAVYFKLPHPSGDEENVGSPLGKSFDLAFENGVLQATPFKKDDLPTSGAREAVSMNMQCSYWLNASQRIKTQMVVWRPEESKKKIELGTQMSPTSLERLEPEKRKQGIILPQVTVMGTVTRRATEKTWLAAANAKKNKIGTELKSMVRAPPGYAIVGADVDSEELWISSVMGDAQFGMHGATAIGWMTLEGTKSAGTDLHSKTATILGISRNEAKVFNYSRIYGAGVTHAIQLLMKADPKTSKEEANQLAKKLYRSTKGLKNYRSEIFERRFWYGGTESFLFNKLEEIALDDEPKTPALGCGITRALRKAHLPTKSVGIDGGPDFMTSRVNWAVQSSGVDYLHLLIVAMDYLIDRYGIQARYMISVHDEIRYLSVWEDRYRTGLALQIANLWTRCQFAFKLEMDDLPQSCAWFSAVDVDHVLRKEVDLSCVTPSNPNPIPPGESLDIETLLKRLPEGLGDVQKPLGVLDELFKSADSIKVNEHRSENLEWLEAQASSDQDEVKRIWESIRKPRWKREHGEEHMFGNKVWEMIRAAERKDDGLNWDENRLGKSQIRKRLENDRVKNKNKKKRFGLELELGREEEEGNEAWKRFDEVRRASTTTPSSEDDGKGKTLQTV</sequence>
<dbReference type="PANTHER" id="PTHR10267:SF0">
    <property type="entry name" value="DNA POLYMERASE SUBUNIT GAMMA-1"/>
    <property type="match status" value="1"/>
</dbReference>
<feature type="non-terminal residue" evidence="4">
    <location>
        <position position="1"/>
    </location>
</feature>
<name>F4S394_MELLP</name>
<dbReference type="HOGENOM" id="CLU_001524_2_1_1"/>
<dbReference type="GO" id="GO:0006264">
    <property type="term" value="P:mitochondrial DNA replication"/>
    <property type="evidence" value="ECO:0007669"/>
    <property type="project" value="TreeGrafter"/>
</dbReference>
<dbReference type="InterPro" id="IPR001098">
    <property type="entry name" value="DNA-dir_DNA_pol_A_palm_dom"/>
</dbReference>
<dbReference type="RefSeq" id="XP_007415793.1">
    <property type="nucleotide sequence ID" value="XM_007415731.1"/>
</dbReference>
<keyword evidence="5" id="KW-1185">Reference proteome</keyword>
<dbReference type="STRING" id="747676.F4S394"/>
<dbReference type="PRINTS" id="PR00867">
    <property type="entry name" value="DNAPOLG"/>
</dbReference>
<accession>F4S394</accession>
<reference evidence="5" key="1">
    <citation type="journal article" date="2011" name="Proc. Natl. Acad. Sci. U.S.A.">
        <title>Obligate biotrophy features unraveled by the genomic analysis of rust fungi.</title>
        <authorList>
            <person name="Duplessis S."/>
            <person name="Cuomo C.A."/>
            <person name="Lin Y.-C."/>
            <person name="Aerts A."/>
            <person name="Tisserant E."/>
            <person name="Veneault-Fourrey C."/>
            <person name="Joly D.L."/>
            <person name="Hacquard S."/>
            <person name="Amselem J."/>
            <person name="Cantarel B.L."/>
            <person name="Chiu R."/>
            <person name="Coutinho P.M."/>
            <person name="Feau N."/>
            <person name="Field M."/>
            <person name="Frey P."/>
            <person name="Gelhaye E."/>
            <person name="Goldberg J."/>
            <person name="Grabherr M.G."/>
            <person name="Kodira C.D."/>
            <person name="Kohler A."/>
            <person name="Kuees U."/>
            <person name="Lindquist E.A."/>
            <person name="Lucas S.M."/>
            <person name="Mago R."/>
            <person name="Mauceli E."/>
            <person name="Morin E."/>
            <person name="Murat C."/>
            <person name="Pangilinan J.L."/>
            <person name="Park R."/>
            <person name="Pearson M."/>
            <person name="Quesneville H."/>
            <person name="Rouhier N."/>
            <person name="Sakthikumar S."/>
            <person name="Salamov A.A."/>
            <person name="Schmutz J."/>
            <person name="Selles B."/>
            <person name="Shapiro H."/>
            <person name="Tanguay P."/>
            <person name="Tuskan G.A."/>
            <person name="Henrissat B."/>
            <person name="Van de Peer Y."/>
            <person name="Rouze P."/>
            <person name="Ellis J.G."/>
            <person name="Dodds P.N."/>
            <person name="Schein J.E."/>
            <person name="Zhong S."/>
            <person name="Hamelin R.C."/>
            <person name="Grigoriev I.V."/>
            <person name="Szabo L.J."/>
            <person name="Martin F."/>
        </authorList>
    </citation>
    <scope>NUCLEOTIDE SEQUENCE [LARGE SCALE GENOMIC DNA]</scope>
    <source>
        <strain evidence="5">98AG31 / pathotype 3-4-7</strain>
    </source>
</reference>
<evidence type="ECO:0000313" key="4">
    <source>
        <dbReference type="EMBL" id="EGG00945.1"/>
    </source>
</evidence>
<dbReference type="SUPFAM" id="SSF56672">
    <property type="entry name" value="DNA/RNA polymerases"/>
    <property type="match status" value="1"/>
</dbReference>
<dbReference type="FunFam" id="3.30.420.390:FF:000003">
    <property type="entry name" value="DNA polymerase gamma, mitochondrial"/>
    <property type="match status" value="1"/>
</dbReference>
<dbReference type="Gene3D" id="3.30.420.390">
    <property type="match status" value="2"/>
</dbReference>
<dbReference type="SUPFAM" id="SSF53098">
    <property type="entry name" value="Ribonuclease H-like"/>
    <property type="match status" value="1"/>
</dbReference>
<dbReference type="GO" id="GO:0003887">
    <property type="term" value="F:DNA-directed DNA polymerase activity"/>
    <property type="evidence" value="ECO:0007669"/>
    <property type="project" value="InterPro"/>
</dbReference>
<dbReference type="GO" id="GO:0005760">
    <property type="term" value="C:gamma DNA polymerase complex"/>
    <property type="evidence" value="ECO:0007669"/>
    <property type="project" value="InterPro"/>
</dbReference>
<dbReference type="GO" id="GO:0003677">
    <property type="term" value="F:DNA binding"/>
    <property type="evidence" value="ECO:0007669"/>
    <property type="project" value="InterPro"/>
</dbReference>
<evidence type="ECO:0000256" key="1">
    <source>
        <dbReference type="ARBA" id="ARBA00031966"/>
    </source>
</evidence>
<feature type="compositionally biased region" description="Polar residues" evidence="2">
    <location>
        <begin position="250"/>
        <end position="280"/>
    </location>
</feature>
<dbReference type="InterPro" id="IPR012337">
    <property type="entry name" value="RNaseH-like_sf"/>
</dbReference>
<dbReference type="PANTHER" id="PTHR10267">
    <property type="entry name" value="DNA POLYMERASE SUBUNIT GAMMA-1"/>
    <property type="match status" value="1"/>
</dbReference>
<proteinExistence type="predicted"/>
<evidence type="ECO:0000313" key="5">
    <source>
        <dbReference type="Proteomes" id="UP000001072"/>
    </source>
</evidence>
<dbReference type="SMART" id="SM00482">
    <property type="entry name" value="POLAc"/>
    <property type="match status" value="1"/>
</dbReference>
<evidence type="ECO:0000256" key="2">
    <source>
        <dbReference type="SAM" id="MobiDB-lite"/>
    </source>
</evidence>
<dbReference type="Gene3D" id="3.30.70.370">
    <property type="match status" value="1"/>
</dbReference>
<dbReference type="FunCoup" id="F4S394">
    <property type="interactions" value="241"/>
</dbReference>
<gene>
    <name evidence="4" type="ORF">MELLADRAFT_39474</name>
</gene>
<feature type="domain" description="DNA-directed DNA polymerase family A palm" evidence="3">
    <location>
        <begin position="673"/>
        <end position="911"/>
    </location>
</feature>
<evidence type="ECO:0000259" key="3">
    <source>
        <dbReference type="SMART" id="SM00482"/>
    </source>
</evidence>
<dbReference type="eggNOG" id="KOG3657">
    <property type="taxonomic scope" value="Eukaryota"/>
</dbReference>
<protein>
    <recommendedName>
        <fullName evidence="1">Mitochondrial DNA polymerase catalytic subunit</fullName>
    </recommendedName>
</protein>
<dbReference type="OrthoDB" id="5588663at2759"/>
<dbReference type="AlphaFoldDB" id="F4S394"/>
<dbReference type="EMBL" id="GL883142">
    <property type="protein sequence ID" value="EGG00945.1"/>
    <property type="molecule type" value="Genomic_DNA"/>
</dbReference>
<dbReference type="InterPro" id="IPR043502">
    <property type="entry name" value="DNA/RNA_pol_sf"/>
</dbReference>
<dbReference type="KEGG" id="mlr:MELLADRAFT_39474"/>
<dbReference type="VEuPathDB" id="FungiDB:MELLADRAFT_39474"/>
<organism evidence="5">
    <name type="scientific">Melampsora larici-populina (strain 98AG31 / pathotype 3-4-7)</name>
    <name type="common">Poplar leaf rust fungus</name>
    <dbReference type="NCBI Taxonomy" id="747676"/>
    <lineage>
        <taxon>Eukaryota</taxon>
        <taxon>Fungi</taxon>
        <taxon>Dikarya</taxon>
        <taxon>Basidiomycota</taxon>
        <taxon>Pucciniomycotina</taxon>
        <taxon>Pucciniomycetes</taxon>
        <taxon>Pucciniales</taxon>
        <taxon>Melampsoraceae</taxon>
        <taxon>Melampsora</taxon>
    </lineage>
</organism>
<dbReference type="Pfam" id="PF00476">
    <property type="entry name" value="DNA_pol_A"/>
    <property type="match status" value="1"/>
</dbReference>
<feature type="compositionally biased region" description="Basic and acidic residues" evidence="2">
    <location>
        <begin position="1120"/>
        <end position="1130"/>
    </location>
</feature>
<dbReference type="InterPro" id="IPR002297">
    <property type="entry name" value="DNA-dir_DNA_pol_A_mt"/>
</dbReference>
<dbReference type="Gene3D" id="1.10.150.20">
    <property type="entry name" value="5' to 3' exonuclease, C-terminal subdomain"/>
    <property type="match status" value="1"/>
</dbReference>
<feature type="region of interest" description="Disordered" evidence="2">
    <location>
        <begin position="1114"/>
        <end position="1150"/>
    </location>
</feature>
<dbReference type="GO" id="GO:0008408">
    <property type="term" value="F:3'-5' exonuclease activity"/>
    <property type="evidence" value="ECO:0007669"/>
    <property type="project" value="TreeGrafter"/>
</dbReference>
<feature type="region of interest" description="Disordered" evidence="2">
    <location>
        <begin position="231"/>
        <end position="280"/>
    </location>
</feature>
<dbReference type="InParanoid" id="F4S394"/>
<dbReference type="Pfam" id="PF18136">
    <property type="entry name" value="DNApol_Exo"/>
    <property type="match status" value="1"/>
</dbReference>
<dbReference type="GeneID" id="18927808"/>
<dbReference type="Proteomes" id="UP000001072">
    <property type="component" value="Unassembled WGS sequence"/>
</dbReference>